<evidence type="ECO:0000313" key="2">
    <source>
        <dbReference type="EMBL" id="MTW19741.1"/>
    </source>
</evidence>
<dbReference type="InterPro" id="IPR050101">
    <property type="entry name" value="CinA"/>
</dbReference>
<sequence>MDESDEEAREPTAFGLIVIGDEVLNGARVDAHLAAFKRLIGERGHTLAWYWMLPDDPDGLTAHLRFSMRRPDPVFVCGGIGATPDDHTRACAAAAAHVELMRHPEAARLIEDKFGESAYPHRILMADLPAGAELIPNPVNQMPGFTLARHWFLPGFPKMAWPMAEWALDQHFGRCVQVRESAVLVRGVPESQLIPLMRRLTLEYPELKHFSLPHMGDNPHIRFGFRGRDGLDAAMRDLRQALDEAAIAYVEAPDEDTSSA</sequence>
<keyword evidence="3" id="KW-1185">Reference proteome</keyword>
<dbReference type="Gene3D" id="3.40.980.10">
    <property type="entry name" value="MoaB/Mog-like domain"/>
    <property type="match status" value="1"/>
</dbReference>
<dbReference type="AlphaFoldDB" id="A0A6N8E834"/>
<dbReference type="InterPro" id="IPR001453">
    <property type="entry name" value="MoaB/Mog_dom"/>
</dbReference>
<dbReference type="InterPro" id="IPR036425">
    <property type="entry name" value="MoaB/Mog-like_dom_sf"/>
</dbReference>
<dbReference type="SUPFAM" id="SSF53218">
    <property type="entry name" value="Molybdenum cofactor biosynthesis proteins"/>
    <property type="match status" value="1"/>
</dbReference>
<dbReference type="OrthoDB" id="9801454at2"/>
<organism evidence="2 3">
    <name type="scientific">Allochromatium palmeri</name>
    <dbReference type="NCBI Taxonomy" id="231048"/>
    <lineage>
        <taxon>Bacteria</taxon>
        <taxon>Pseudomonadati</taxon>
        <taxon>Pseudomonadota</taxon>
        <taxon>Gammaproteobacteria</taxon>
        <taxon>Chromatiales</taxon>
        <taxon>Chromatiaceae</taxon>
        <taxon>Allochromatium</taxon>
    </lineage>
</organism>
<feature type="domain" description="MoaB/Mog" evidence="1">
    <location>
        <begin position="15"/>
        <end position="175"/>
    </location>
</feature>
<gene>
    <name evidence="2" type="ORF">GJ668_01385</name>
</gene>
<accession>A0A6N8E834</accession>
<dbReference type="PANTHER" id="PTHR13939:SF0">
    <property type="entry name" value="NMN AMIDOHYDROLASE-LIKE PROTEIN YFAY"/>
    <property type="match status" value="1"/>
</dbReference>
<evidence type="ECO:0000259" key="1">
    <source>
        <dbReference type="SMART" id="SM00852"/>
    </source>
</evidence>
<proteinExistence type="predicted"/>
<protein>
    <submittedName>
        <fullName evidence="2">Competence/damage-inducible protein A</fullName>
    </submittedName>
</protein>
<reference evidence="2 3" key="1">
    <citation type="submission" date="2019-11" db="EMBL/GenBank/DDBJ databases">
        <title>Whole-genome sequence of the anaerobic purple sulfur bacterium Allochromatium palmeri DSM 15591.</title>
        <authorList>
            <person name="Kyndt J.A."/>
            <person name="Meyer T.E."/>
        </authorList>
    </citation>
    <scope>NUCLEOTIDE SEQUENCE [LARGE SCALE GENOMIC DNA]</scope>
    <source>
        <strain evidence="2 3">DSM 15591</strain>
    </source>
</reference>
<dbReference type="PANTHER" id="PTHR13939">
    <property type="entry name" value="NICOTINAMIDE-NUCLEOTIDE AMIDOHYDROLASE PNCC"/>
    <property type="match status" value="1"/>
</dbReference>
<comment type="caution">
    <text evidence="2">The sequence shown here is derived from an EMBL/GenBank/DDBJ whole genome shotgun (WGS) entry which is preliminary data.</text>
</comment>
<dbReference type="Proteomes" id="UP000434044">
    <property type="component" value="Unassembled WGS sequence"/>
</dbReference>
<dbReference type="Pfam" id="PF00994">
    <property type="entry name" value="MoCF_biosynth"/>
    <property type="match status" value="1"/>
</dbReference>
<dbReference type="EMBL" id="WNKT01000002">
    <property type="protein sequence ID" value="MTW19741.1"/>
    <property type="molecule type" value="Genomic_DNA"/>
</dbReference>
<dbReference type="SMART" id="SM00852">
    <property type="entry name" value="MoCF_biosynth"/>
    <property type="match status" value="1"/>
</dbReference>
<name>A0A6N8E834_9GAMM</name>
<evidence type="ECO:0000313" key="3">
    <source>
        <dbReference type="Proteomes" id="UP000434044"/>
    </source>
</evidence>